<dbReference type="EMBL" id="CAMKVN010004059">
    <property type="protein sequence ID" value="CAI2186253.1"/>
    <property type="molecule type" value="Genomic_DNA"/>
</dbReference>
<reference evidence="1" key="1">
    <citation type="submission" date="2022-08" db="EMBL/GenBank/DDBJ databases">
        <authorList>
            <person name="Kallberg Y."/>
            <person name="Tangrot J."/>
            <person name="Rosling A."/>
        </authorList>
    </citation>
    <scope>NUCLEOTIDE SEQUENCE</scope>
    <source>
        <strain evidence="1">Wild A</strain>
    </source>
</reference>
<dbReference type="AlphaFoldDB" id="A0A9W4SZH4"/>
<evidence type="ECO:0000313" key="1">
    <source>
        <dbReference type="EMBL" id="CAI2186253.1"/>
    </source>
</evidence>
<sequence length="49" mass="5181">MNDGESYGTAFMTGIAFRDSKNAMHPCVGMFLPGGSVEATLAIESLNIQ</sequence>
<protein>
    <submittedName>
        <fullName evidence="1">6190_t:CDS:1</fullName>
    </submittedName>
</protein>
<proteinExistence type="predicted"/>
<name>A0A9W4SZH4_9GLOM</name>
<organism evidence="1 2">
    <name type="scientific">Funneliformis geosporum</name>
    <dbReference type="NCBI Taxonomy" id="1117311"/>
    <lineage>
        <taxon>Eukaryota</taxon>
        <taxon>Fungi</taxon>
        <taxon>Fungi incertae sedis</taxon>
        <taxon>Mucoromycota</taxon>
        <taxon>Glomeromycotina</taxon>
        <taxon>Glomeromycetes</taxon>
        <taxon>Glomerales</taxon>
        <taxon>Glomeraceae</taxon>
        <taxon>Funneliformis</taxon>
    </lineage>
</organism>
<gene>
    <name evidence="1" type="ORF">FWILDA_LOCUS12482</name>
</gene>
<dbReference type="OrthoDB" id="25503at2759"/>
<keyword evidence="2" id="KW-1185">Reference proteome</keyword>
<dbReference type="Proteomes" id="UP001153678">
    <property type="component" value="Unassembled WGS sequence"/>
</dbReference>
<accession>A0A9W4SZH4</accession>
<evidence type="ECO:0000313" key="2">
    <source>
        <dbReference type="Proteomes" id="UP001153678"/>
    </source>
</evidence>
<comment type="caution">
    <text evidence="1">The sequence shown here is derived from an EMBL/GenBank/DDBJ whole genome shotgun (WGS) entry which is preliminary data.</text>
</comment>